<reference evidence="23 24" key="1">
    <citation type="submission" date="2020-07" db="EMBL/GenBank/DDBJ databases">
        <title>Genomic Encyclopedia of Type Strains, Phase IV (KMG-V): Genome sequencing to study the core and pangenomes of soil and plant-associated prokaryotes.</title>
        <authorList>
            <person name="Whitman W."/>
        </authorList>
    </citation>
    <scope>NUCLEOTIDE SEQUENCE [LARGE SCALE GENOMIC DNA]</scope>
    <source>
        <strain evidence="23 24">SAS40</strain>
    </source>
</reference>
<evidence type="ECO:0000256" key="15">
    <source>
        <dbReference type="ARBA" id="ARBA00023049"/>
    </source>
</evidence>
<dbReference type="InterPro" id="IPR003137">
    <property type="entry name" value="PA_domain"/>
</dbReference>
<keyword evidence="8" id="KW-0645">Protease</keyword>
<organism evidence="23 24">
    <name type="scientific">Pigmentiphaga litoralis</name>
    <dbReference type="NCBI Taxonomy" id="516702"/>
    <lineage>
        <taxon>Bacteria</taxon>
        <taxon>Pseudomonadati</taxon>
        <taxon>Pseudomonadota</taxon>
        <taxon>Betaproteobacteria</taxon>
        <taxon>Burkholderiales</taxon>
        <taxon>Alcaligenaceae</taxon>
        <taxon>Pigmentiphaga</taxon>
    </lineage>
</organism>
<evidence type="ECO:0000256" key="9">
    <source>
        <dbReference type="ARBA" id="ARBA00022723"/>
    </source>
</evidence>
<evidence type="ECO:0000256" key="19">
    <source>
        <dbReference type="ARBA" id="ARBA00025833"/>
    </source>
</evidence>
<dbReference type="GO" id="GO:0046872">
    <property type="term" value="F:metal ion binding"/>
    <property type="evidence" value="ECO:0007669"/>
    <property type="project" value="UniProtKB-KW"/>
</dbReference>
<evidence type="ECO:0000256" key="11">
    <source>
        <dbReference type="ARBA" id="ARBA00022801"/>
    </source>
</evidence>
<keyword evidence="7" id="KW-0121">Carboxypeptidase</keyword>
<dbReference type="PANTHER" id="PTHR12053:SF3">
    <property type="entry name" value="CARBOXYPEPTIDASE Q"/>
    <property type="match status" value="1"/>
</dbReference>
<dbReference type="Pfam" id="PF02225">
    <property type="entry name" value="PA"/>
    <property type="match status" value="1"/>
</dbReference>
<protein>
    <recommendedName>
        <fullName evidence="5">Carboxypeptidase Q</fullName>
    </recommendedName>
    <alternativeName>
        <fullName evidence="20">Plasma glutamate carboxypeptidase</fullName>
    </alternativeName>
</protein>
<keyword evidence="16" id="KW-0865">Zymogen</keyword>
<sequence length="435" mass="44738">MSLPLADYLRAVQNDPALWADFNALCDTGGRLAGTPSEAAAQAWCASRLDAILPGAVTRRDPTPYAGWVCHVAEVRAVNEHEASTASQPLVATPLLGTASTPADGLTLDVLDLGRGTPEQIQAAGDAVRGKAVLVAHEYPFSTSTVHRRVKLAAAQAAGAAAFFVAHPEANVGPVSGSSGRGGAPGIPAMGLSAESATVLKQPGARVHVRIDAEDLTGAQTDVLVLDLPGAGPDRVVLSAHIDGHPLAESAIDNGTGVAAALALARQIAPHVAGLQRGLTVCIFSAEEWALNGSREWLAKLSSEVRDRIKLNVNLDSLAGSPNLTALISGFAGLAPLIDTAARGASHPIGQHLPLMSNSDHANFAAVGIPAMRLIAGFNEPDSALRLLLTPADTRDLVDESVLRKATATAGAVLWTALTASNEQISTLSAPNNEQ</sequence>
<comment type="subcellular location">
    <subcellularLocation>
        <location evidence="1">Endoplasmic reticulum</location>
    </subcellularLocation>
    <subcellularLocation>
        <location evidence="3">Golgi apparatus</location>
    </subcellularLocation>
    <subcellularLocation>
        <location evidence="2">Lysosome</location>
    </subcellularLocation>
    <subcellularLocation>
        <location evidence="4">Secreted</location>
    </subcellularLocation>
</comment>
<comment type="caution">
    <text evidence="23">The sequence shown here is derived from an EMBL/GenBank/DDBJ whole genome shotgun (WGS) entry which is preliminary data.</text>
</comment>
<evidence type="ECO:0000256" key="3">
    <source>
        <dbReference type="ARBA" id="ARBA00004555"/>
    </source>
</evidence>
<keyword evidence="10" id="KW-0732">Signal</keyword>
<evidence type="ECO:0000256" key="4">
    <source>
        <dbReference type="ARBA" id="ARBA00004613"/>
    </source>
</evidence>
<dbReference type="InterPro" id="IPR039866">
    <property type="entry name" value="CPQ"/>
</dbReference>
<dbReference type="PANTHER" id="PTHR12053">
    <property type="entry name" value="PROTEASE FAMILY M28 PLASMA GLUTAMATE CARBOXYPEPTIDASE-RELATED"/>
    <property type="match status" value="1"/>
</dbReference>
<feature type="domain" description="Peptidase M28" evidence="22">
    <location>
        <begin position="225"/>
        <end position="410"/>
    </location>
</feature>
<keyword evidence="15" id="KW-0482">Metalloprotease</keyword>
<dbReference type="InterPro" id="IPR007484">
    <property type="entry name" value="Peptidase_M28"/>
</dbReference>
<dbReference type="GO" id="GO:0005764">
    <property type="term" value="C:lysosome"/>
    <property type="evidence" value="ECO:0007669"/>
    <property type="project" value="UniProtKB-SubCell"/>
</dbReference>
<evidence type="ECO:0000256" key="16">
    <source>
        <dbReference type="ARBA" id="ARBA00023145"/>
    </source>
</evidence>
<keyword evidence="6" id="KW-0964">Secreted</keyword>
<keyword evidence="12" id="KW-0256">Endoplasmic reticulum</keyword>
<dbReference type="AlphaFoldDB" id="A0A7Y9ISN9"/>
<evidence type="ECO:0000256" key="12">
    <source>
        <dbReference type="ARBA" id="ARBA00022824"/>
    </source>
</evidence>
<evidence type="ECO:0000256" key="2">
    <source>
        <dbReference type="ARBA" id="ARBA00004371"/>
    </source>
</evidence>
<keyword evidence="14" id="KW-0333">Golgi apparatus</keyword>
<evidence type="ECO:0000256" key="14">
    <source>
        <dbReference type="ARBA" id="ARBA00023034"/>
    </source>
</evidence>
<dbReference type="InterPro" id="IPR046450">
    <property type="entry name" value="PA_dom_sf"/>
</dbReference>
<dbReference type="GO" id="GO:0005576">
    <property type="term" value="C:extracellular region"/>
    <property type="evidence" value="ECO:0007669"/>
    <property type="project" value="UniProtKB-SubCell"/>
</dbReference>
<evidence type="ECO:0000313" key="23">
    <source>
        <dbReference type="EMBL" id="NYE82120.1"/>
    </source>
</evidence>
<name>A0A7Y9ISN9_9BURK</name>
<comment type="subunit">
    <text evidence="19">Homodimer. The monomeric form is inactive while the homodimer is active.</text>
</comment>
<evidence type="ECO:0000256" key="1">
    <source>
        <dbReference type="ARBA" id="ARBA00004240"/>
    </source>
</evidence>
<dbReference type="GO" id="GO:0004180">
    <property type="term" value="F:carboxypeptidase activity"/>
    <property type="evidence" value="ECO:0007669"/>
    <property type="project" value="UniProtKB-KW"/>
</dbReference>
<dbReference type="SUPFAM" id="SSF53187">
    <property type="entry name" value="Zn-dependent exopeptidases"/>
    <property type="match status" value="1"/>
</dbReference>
<evidence type="ECO:0000256" key="10">
    <source>
        <dbReference type="ARBA" id="ARBA00022729"/>
    </source>
</evidence>
<evidence type="ECO:0000256" key="8">
    <source>
        <dbReference type="ARBA" id="ARBA00022670"/>
    </source>
</evidence>
<dbReference type="Gene3D" id="3.50.30.30">
    <property type="match status" value="1"/>
</dbReference>
<keyword evidence="13" id="KW-0862">Zinc</keyword>
<keyword evidence="9" id="KW-0479">Metal-binding</keyword>
<evidence type="ECO:0000259" key="22">
    <source>
        <dbReference type="Pfam" id="PF04389"/>
    </source>
</evidence>
<gene>
    <name evidence="23" type="ORF">FHW18_001391</name>
</gene>
<evidence type="ECO:0000256" key="6">
    <source>
        <dbReference type="ARBA" id="ARBA00022525"/>
    </source>
</evidence>
<keyword evidence="11" id="KW-0378">Hydrolase</keyword>
<keyword evidence="18" id="KW-0458">Lysosome</keyword>
<evidence type="ECO:0000256" key="13">
    <source>
        <dbReference type="ARBA" id="ARBA00022833"/>
    </source>
</evidence>
<proteinExistence type="predicted"/>
<dbReference type="Pfam" id="PF04389">
    <property type="entry name" value="Peptidase_M28"/>
    <property type="match status" value="1"/>
</dbReference>
<feature type="domain" description="PA" evidence="21">
    <location>
        <begin position="119"/>
        <end position="198"/>
    </location>
</feature>
<evidence type="ECO:0000256" key="7">
    <source>
        <dbReference type="ARBA" id="ARBA00022645"/>
    </source>
</evidence>
<dbReference type="Gene3D" id="3.40.630.10">
    <property type="entry name" value="Zn peptidases"/>
    <property type="match status" value="1"/>
</dbReference>
<accession>A0A7Y9ISN9</accession>
<evidence type="ECO:0000256" key="20">
    <source>
        <dbReference type="ARBA" id="ARBA00033328"/>
    </source>
</evidence>
<evidence type="ECO:0000256" key="17">
    <source>
        <dbReference type="ARBA" id="ARBA00023180"/>
    </source>
</evidence>
<dbReference type="GO" id="GO:0006508">
    <property type="term" value="P:proteolysis"/>
    <property type="evidence" value="ECO:0007669"/>
    <property type="project" value="UniProtKB-KW"/>
</dbReference>
<dbReference type="GO" id="GO:0070573">
    <property type="term" value="F:metallodipeptidase activity"/>
    <property type="evidence" value="ECO:0007669"/>
    <property type="project" value="InterPro"/>
</dbReference>
<evidence type="ECO:0000259" key="21">
    <source>
        <dbReference type="Pfam" id="PF02225"/>
    </source>
</evidence>
<dbReference type="EMBL" id="JACBYR010000001">
    <property type="protein sequence ID" value="NYE82120.1"/>
    <property type="molecule type" value="Genomic_DNA"/>
</dbReference>
<keyword evidence="24" id="KW-1185">Reference proteome</keyword>
<dbReference type="SUPFAM" id="SSF52025">
    <property type="entry name" value="PA domain"/>
    <property type="match status" value="1"/>
</dbReference>
<evidence type="ECO:0000256" key="5">
    <source>
        <dbReference type="ARBA" id="ARBA00014116"/>
    </source>
</evidence>
<dbReference type="Proteomes" id="UP000542125">
    <property type="component" value="Unassembled WGS sequence"/>
</dbReference>
<evidence type="ECO:0000313" key="24">
    <source>
        <dbReference type="Proteomes" id="UP000542125"/>
    </source>
</evidence>
<evidence type="ECO:0000256" key="18">
    <source>
        <dbReference type="ARBA" id="ARBA00023228"/>
    </source>
</evidence>
<dbReference type="RefSeq" id="WP_179584679.1">
    <property type="nucleotide sequence ID" value="NZ_JACBYR010000001.1"/>
</dbReference>
<keyword evidence="17" id="KW-0325">Glycoprotein</keyword>